<sequence>LPVVIASKITRRRYFAGVEATASSEGQRPIEVKTEFFQWCSLWFSQPLLNKYPEALQVSQNGGSQARPTSNVEFVAVMTADCMDAN</sequence>
<organism evidence="1">
    <name type="scientific">Hymenolepis diminuta</name>
    <name type="common">Rat tapeworm</name>
    <dbReference type="NCBI Taxonomy" id="6216"/>
    <lineage>
        <taxon>Eukaryota</taxon>
        <taxon>Metazoa</taxon>
        <taxon>Spiralia</taxon>
        <taxon>Lophotrochozoa</taxon>
        <taxon>Platyhelminthes</taxon>
        <taxon>Cestoda</taxon>
        <taxon>Eucestoda</taxon>
        <taxon>Cyclophyllidea</taxon>
        <taxon>Hymenolepididae</taxon>
        <taxon>Hymenolepis</taxon>
    </lineage>
</organism>
<evidence type="ECO:0000313" key="1">
    <source>
        <dbReference type="WBParaSite" id="HDID_0000075701-mRNA-1"/>
    </source>
</evidence>
<accession>A0A0R3S964</accession>
<dbReference type="AlphaFoldDB" id="A0A0R3S964"/>
<reference evidence="1" key="1">
    <citation type="submission" date="2017-02" db="UniProtKB">
        <authorList>
            <consortium name="WormBaseParasite"/>
        </authorList>
    </citation>
    <scope>IDENTIFICATION</scope>
</reference>
<name>A0A0R3S964_HYMDI</name>
<protein>
    <submittedName>
        <fullName evidence="1">Tyrosine-protein phosphatase domain-containing protein</fullName>
    </submittedName>
</protein>
<proteinExistence type="predicted"/>
<dbReference type="WBParaSite" id="HDID_0000075701-mRNA-1">
    <property type="protein sequence ID" value="HDID_0000075701-mRNA-1"/>
    <property type="gene ID" value="HDID_0000075701"/>
</dbReference>